<evidence type="ECO:0000313" key="3">
    <source>
        <dbReference type="Proteomes" id="UP001157006"/>
    </source>
</evidence>
<sequence length="130" mass="15183">MAQTLALQFLTLLLFFFMGITARDMKTELRDVDSNEEPYITQYRHTKSGYAASYNTRTHDSNQHYITSYVKHEANQPYITQYRPTSLEAKQTDYITAYRTRTDESNGPYTTAYGKHEVAHPYITQVFQFG</sequence>
<protein>
    <submittedName>
        <fullName evidence="2">Uncharacterized protein</fullName>
    </submittedName>
</protein>
<feature type="chain" id="PRO_5043886221" evidence="1">
    <location>
        <begin position="23"/>
        <end position="130"/>
    </location>
</feature>
<name>A0AAV1B615_VICFA</name>
<evidence type="ECO:0000256" key="1">
    <source>
        <dbReference type="SAM" id="SignalP"/>
    </source>
</evidence>
<organism evidence="2 3">
    <name type="scientific">Vicia faba</name>
    <name type="common">Broad bean</name>
    <name type="synonym">Faba vulgaris</name>
    <dbReference type="NCBI Taxonomy" id="3906"/>
    <lineage>
        <taxon>Eukaryota</taxon>
        <taxon>Viridiplantae</taxon>
        <taxon>Streptophyta</taxon>
        <taxon>Embryophyta</taxon>
        <taxon>Tracheophyta</taxon>
        <taxon>Spermatophyta</taxon>
        <taxon>Magnoliopsida</taxon>
        <taxon>eudicotyledons</taxon>
        <taxon>Gunneridae</taxon>
        <taxon>Pentapetalae</taxon>
        <taxon>rosids</taxon>
        <taxon>fabids</taxon>
        <taxon>Fabales</taxon>
        <taxon>Fabaceae</taxon>
        <taxon>Papilionoideae</taxon>
        <taxon>50 kb inversion clade</taxon>
        <taxon>NPAAA clade</taxon>
        <taxon>Hologalegina</taxon>
        <taxon>IRL clade</taxon>
        <taxon>Fabeae</taxon>
        <taxon>Vicia</taxon>
    </lineage>
</organism>
<keyword evidence="1" id="KW-0732">Signal</keyword>
<dbReference type="Proteomes" id="UP001157006">
    <property type="component" value="Chromosome 6"/>
</dbReference>
<dbReference type="EMBL" id="OX451741">
    <property type="protein sequence ID" value="CAI8616917.1"/>
    <property type="molecule type" value="Genomic_DNA"/>
</dbReference>
<gene>
    <name evidence="2" type="ORF">VFH_VI051560</name>
</gene>
<feature type="signal peptide" evidence="1">
    <location>
        <begin position="1"/>
        <end position="22"/>
    </location>
</feature>
<reference evidence="2 3" key="1">
    <citation type="submission" date="2023-01" db="EMBL/GenBank/DDBJ databases">
        <authorList>
            <person name="Kreplak J."/>
        </authorList>
    </citation>
    <scope>NUCLEOTIDE SEQUENCE [LARGE SCALE GENOMIC DNA]</scope>
</reference>
<proteinExistence type="predicted"/>
<keyword evidence="3" id="KW-1185">Reference proteome</keyword>
<evidence type="ECO:0000313" key="2">
    <source>
        <dbReference type="EMBL" id="CAI8616917.1"/>
    </source>
</evidence>
<accession>A0AAV1B615</accession>
<dbReference type="AlphaFoldDB" id="A0AAV1B615"/>